<comment type="caution">
    <text evidence="2">The sequence shown here is derived from an EMBL/GenBank/DDBJ whole genome shotgun (WGS) entry which is preliminary data.</text>
</comment>
<dbReference type="InterPro" id="IPR036397">
    <property type="entry name" value="RNaseH_sf"/>
</dbReference>
<sequence>MHPLALEISVFQLLQNKGFNIIFCWVPSHVGISGNETADTIAKFASAFLPRAIPYCDIKKSLVSRLFSVWQQKWDLLTNNKLYSIKPSIDLWPVLPIREVDVKLTPYRAYLLHAQASLHILLPVIF</sequence>
<dbReference type="GO" id="GO:0004523">
    <property type="term" value="F:RNA-DNA hybrid ribonuclease activity"/>
    <property type="evidence" value="ECO:0007669"/>
    <property type="project" value="InterPro"/>
</dbReference>
<dbReference type="Gene3D" id="3.30.420.10">
    <property type="entry name" value="Ribonuclease H-like superfamily/Ribonuclease H"/>
    <property type="match status" value="1"/>
</dbReference>
<dbReference type="PROSITE" id="PS50879">
    <property type="entry name" value="RNASE_H_1"/>
    <property type="match status" value="1"/>
</dbReference>
<proteinExistence type="predicted"/>
<dbReference type="OrthoDB" id="6433576at2759"/>
<dbReference type="GO" id="GO:0003676">
    <property type="term" value="F:nucleic acid binding"/>
    <property type="evidence" value="ECO:0007669"/>
    <property type="project" value="InterPro"/>
</dbReference>
<organism evidence="2 3">
    <name type="scientific">Araneus ventricosus</name>
    <name type="common">Orbweaver spider</name>
    <name type="synonym">Epeira ventricosa</name>
    <dbReference type="NCBI Taxonomy" id="182803"/>
    <lineage>
        <taxon>Eukaryota</taxon>
        <taxon>Metazoa</taxon>
        <taxon>Ecdysozoa</taxon>
        <taxon>Arthropoda</taxon>
        <taxon>Chelicerata</taxon>
        <taxon>Arachnida</taxon>
        <taxon>Araneae</taxon>
        <taxon>Araneomorphae</taxon>
        <taxon>Entelegynae</taxon>
        <taxon>Araneoidea</taxon>
        <taxon>Araneidae</taxon>
        <taxon>Araneus</taxon>
    </lineage>
</organism>
<feature type="domain" description="RNase H type-1" evidence="1">
    <location>
        <begin position="1"/>
        <end position="47"/>
    </location>
</feature>
<dbReference type="AlphaFoldDB" id="A0A4Y2BGH2"/>
<accession>A0A4Y2BGH2</accession>
<dbReference type="SUPFAM" id="SSF53098">
    <property type="entry name" value="Ribonuclease H-like"/>
    <property type="match status" value="1"/>
</dbReference>
<evidence type="ECO:0000313" key="3">
    <source>
        <dbReference type="Proteomes" id="UP000499080"/>
    </source>
</evidence>
<gene>
    <name evidence="2" type="ORF">AVEN_203501_1</name>
</gene>
<dbReference type="InterPro" id="IPR002156">
    <property type="entry name" value="RNaseH_domain"/>
</dbReference>
<evidence type="ECO:0000259" key="1">
    <source>
        <dbReference type="PROSITE" id="PS50879"/>
    </source>
</evidence>
<name>A0A4Y2BGH2_ARAVE</name>
<keyword evidence="3" id="KW-1185">Reference proteome</keyword>
<evidence type="ECO:0000313" key="2">
    <source>
        <dbReference type="EMBL" id="GBL91351.1"/>
    </source>
</evidence>
<dbReference type="Proteomes" id="UP000499080">
    <property type="component" value="Unassembled WGS sequence"/>
</dbReference>
<dbReference type="EMBL" id="BGPR01000078">
    <property type="protein sequence ID" value="GBL91351.1"/>
    <property type="molecule type" value="Genomic_DNA"/>
</dbReference>
<reference evidence="2 3" key="1">
    <citation type="journal article" date="2019" name="Sci. Rep.">
        <title>Orb-weaving spider Araneus ventricosus genome elucidates the spidroin gene catalogue.</title>
        <authorList>
            <person name="Kono N."/>
            <person name="Nakamura H."/>
            <person name="Ohtoshi R."/>
            <person name="Moran D.A.P."/>
            <person name="Shinohara A."/>
            <person name="Yoshida Y."/>
            <person name="Fujiwara M."/>
            <person name="Mori M."/>
            <person name="Tomita M."/>
            <person name="Arakawa K."/>
        </authorList>
    </citation>
    <scope>NUCLEOTIDE SEQUENCE [LARGE SCALE GENOMIC DNA]</scope>
</reference>
<dbReference type="InterPro" id="IPR012337">
    <property type="entry name" value="RNaseH-like_sf"/>
</dbReference>
<protein>
    <recommendedName>
        <fullName evidence="1">RNase H type-1 domain-containing protein</fullName>
    </recommendedName>
</protein>